<comment type="caution">
    <text evidence="2">The sequence shown here is derived from an EMBL/GenBank/DDBJ whole genome shotgun (WGS) entry which is preliminary data.</text>
</comment>
<accession>A0A9W4RH38</accession>
<keyword evidence="3" id="KW-1185">Reference proteome</keyword>
<evidence type="ECO:0000313" key="2">
    <source>
        <dbReference type="EMBL" id="CAI0641021.1"/>
    </source>
</evidence>
<proteinExistence type="predicted"/>
<reference evidence="2" key="1">
    <citation type="submission" date="2022-08" db="EMBL/GenBank/DDBJ databases">
        <authorList>
            <person name="Giroux E."/>
            <person name="Giroux E."/>
        </authorList>
    </citation>
    <scope>NUCLEOTIDE SEQUENCE</scope>
    <source>
        <strain evidence="2">H1091258</strain>
    </source>
</reference>
<feature type="region of interest" description="Disordered" evidence="1">
    <location>
        <begin position="100"/>
        <end position="123"/>
    </location>
</feature>
<protein>
    <submittedName>
        <fullName evidence="2">Uncharacterized protein</fullName>
    </submittedName>
</protein>
<dbReference type="Proteomes" id="UP001152533">
    <property type="component" value="Unassembled WGS sequence"/>
</dbReference>
<evidence type="ECO:0000313" key="3">
    <source>
        <dbReference type="Proteomes" id="UP001152533"/>
    </source>
</evidence>
<gene>
    <name evidence="2" type="ORF">CGXH109_LOCUS42</name>
</gene>
<organism evidence="2 3">
    <name type="scientific">Colletotrichum noveboracense</name>
    <dbReference type="NCBI Taxonomy" id="2664923"/>
    <lineage>
        <taxon>Eukaryota</taxon>
        <taxon>Fungi</taxon>
        <taxon>Dikarya</taxon>
        <taxon>Ascomycota</taxon>
        <taxon>Pezizomycotina</taxon>
        <taxon>Sordariomycetes</taxon>
        <taxon>Hypocreomycetidae</taxon>
        <taxon>Glomerellales</taxon>
        <taxon>Glomerellaceae</taxon>
        <taxon>Colletotrichum</taxon>
        <taxon>Colletotrichum gloeosporioides species complex</taxon>
    </lineage>
</organism>
<name>A0A9W4RH38_9PEZI</name>
<sequence>MRLVWTVGHKIWSIGPRREFYSRPDEHCGSRFTPSASRLPYLGSFLPYLGSLGSSGCVSPSTRPLHLTRSRQLPSAAIRIPYTVLCCSSMKLDGQLANTNCQPTSGRQAPPARQPFNPSTRQPDAFRIGSRFIIPWSNMDIGSGRGRAHRTQPSIYLRILMLWRYGHHDT</sequence>
<evidence type="ECO:0000256" key="1">
    <source>
        <dbReference type="SAM" id="MobiDB-lite"/>
    </source>
</evidence>
<dbReference type="EMBL" id="CAMGZC010000001">
    <property type="protein sequence ID" value="CAI0641021.1"/>
    <property type="molecule type" value="Genomic_DNA"/>
</dbReference>
<dbReference type="AlphaFoldDB" id="A0A9W4RH38"/>